<keyword evidence="5 8" id="KW-1133">Transmembrane helix</keyword>
<protein>
    <submittedName>
        <fullName evidence="9">Oligopeptide:H+ symporter</fullName>
    </submittedName>
</protein>
<evidence type="ECO:0000256" key="6">
    <source>
        <dbReference type="ARBA" id="ARBA00023136"/>
    </source>
</evidence>
<evidence type="ECO:0000256" key="5">
    <source>
        <dbReference type="ARBA" id="ARBA00022989"/>
    </source>
</evidence>
<dbReference type="Proteomes" id="UP001344251">
    <property type="component" value="Chromosome"/>
</dbReference>
<sequence length="500" mass="52832">MALTSDEYLGSPSDSPPAEGDRWFFGHPRGLVTLFSVEMWERFSWYALQALLVLYLSDTAAHGGLGMEQGEAASLVSAYGTLVYLLSVVGGWFADRLIGGRRSVLIGGVAIACGHYAMAVPTAWSTWAGLVLIILGTGFLKPNAANVVGKLYHRDDVRRDAGFSLYYMGINIGALLGQIIGGWLGQGWGYHWGFSCAALGMTLGLVQYVLGRRHLPDRADLPDAPLPAGQGAQTARRAGAVVLALVAVGCALGLTGTLTLRVGIDLISGVSVAVPVIYFVVMFASPRTERREKSALAAYVPLFLAAAVFYVVFNQFSSVLTLFAAERTDSSLFGWHFPSSWFVAVNPGAGLLIAPLLASVWTRMGSRQPATSLKFGASLLCVGASFLLIPVAVTLTQGDRVAAPWLILVYLAQTVAELLLAPIGMAVTSRLAPRAFHGQTLAVWFCAPAMGAGLGAQLVGYYGEVSDLVYFGSTGAVAVLLGIVIAAATPWIRRRAGGLA</sequence>
<keyword evidence="2 7" id="KW-0813">Transport</keyword>
<evidence type="ECO:0000256" key="1">
    <source>
        <dbReference type="ARBA" id="ARBA00004651"/>
    </source>
</evidence>
<dbReference type="RefSeq" id="WP_326623072.1">
    <property type="nucleotide sequence ID" value="NZ_CP109106.1"/>
</dbReference>
<reference evidence="9 10" key="1">
    <citation type="submission" date="2022-10" db="EMBL/GenBank/DDBJ databases">
        <title>The complete genomes of actinobacterial strains from the NBC collection.</title>
        <authorList>
            <person name="Joergensen T.S."/>
            <person name="Alvarez Arevalo M."/>
            <person name="Sterndorff E.B."/>
            <person name="Faurdal D."/>
            <person name="Vuksanovic O."/>
            <person name="Mourched A.-S."/>
            <person name="Charusanti P."/>
            <person name="Shaw S."/>
            <person name="Blin K."/>
            <person name="Weber T."/>
        </authorList>
    </citation>
    <scope>NUCLEOTIDE SEQUENCE [LARGE SCALE GENOMIC DNA]</scope>
    <source>
        <strain evidence="9 10">NBC 01774</strain>
    </source>
</reference>
<feature type="transmembrane region" description="Helical" evidence="8">
    <location>
        <begin position="73"/>
        <end position="94"/>
    </location>
</feature>
<feature type="transmembrane region" description="Helical" evidence="8">
    <location>
        <begin position="240"/>
        <end position="260"/>
    </location>
</feature>
<comment type="subcellular location">
    <subcellularLocation>
        <location evidence="1">Cell membrane</location>
        <topology evidence="1">Multi-pass membrane protein</topology>
    </subcellularLocation>
    <subcellularLocation>
        <location evidence="7">Membrane</location>
        <topology evidence="7">Multi-pass membrane protein</topology>
    </subcellularLocation>
</comment>
<dbReference type="Gene3D" id="1.20.1250.20">
    <property type="entry name" value="MFS general substrate transporter like domains"/>
    <property type="match status" value="1"/>
</dbReference>
<dbReference type="InterPro" id="IPR036259">
    <property type="entry name" value="MFS_trans_sf"/>
</dbReference>
<dbReference type="NCBIfam" id="TIGR00924">
    <property type="entry name" value="yjdL_sub1_fam"/>
    <property type="match status" value="1"/>
</dbReference>
<evidence type="ECO:0000256" key="3">
    <source>
        <dbReference type="ARBA" id="ARBA00022475"/>
    </source>
</evidence>
<feature type="transmembrane region" description="Helical" evidence="8">
    <location>
        <begin position="373"/>
        <end position="393"/>
    </location>
</feature>
<feature type="transmembrane region" description="Helical" evidence="8">
    <location>
        <begin position="405"/>
        <end position="429"/>
    </location>
</feature>
<evidence type="ECO:0000256" key="4">
    <source>
        <dbReference type="ARBA" id="ARBA00022692"/>
    </source>
</evidence>
<gene>
    <name evidence="9" type="ORF">OG863_39125</name>
</gene>
<dbReference type="PANTHER" id="PTHR23517">
    <property type="entry name" value="RESISTANCE PROTEIN MDTM, PUTATIVE-RELATED-RELATED"/>
    <property type="match status" value="1"/>
</dbReference>
<accession>A0ABZ1FTR8</accession>
<feature type="transmembrane region" description="Helical" evidence="8">
    <location>
        <begin position="296"/>
        <end position="313"/>
    </location>
</feature>
<feature type="transmembrane region" description="Helical" evidence="8">
    <location>
        <begin position="341"/>
        <end position="361"/>
    </location>
</feature>
<dbReference type="PROSITE" id="PS01023">
    <property type="entry name" value="PTR2_2"/>
    <property type="match status" value="1"/>
</dbReference>
<dbReference type="InterPro" id="IPR050171">
    <property type="entry name" value="MFS_Transporters"/>
</dbReference>
<dbReference type="Pfam" id="PF00854">
    <property type="entry name" value="PTR2"/>
    <property type="match status" value="1"/>
</dbReference>
<dbReference type="InterPro" id="IPR018456">
    <property type="entry name" value="PTR2_symporter_CS"/>
</dbReference>
<feature type="transmembrane region" description="Helical" evidence="8">
    <location>
        <begin position="190"/>
        <end position="210"/>
    </location>
</feature>
<proteinExistence type="inferred from homology"/>
<dbReference type="PANTHER" id="PTHR23517:SF15">
    <property type="entry name" value="PROTON-DEPENDENT OLIGOPEPTIDE FAMILY TRANSPORT PROTEIN"/>
    <property type="match status" value="1"/>
</dbReference>
<feature type="transmembrane region" description="Helical" evidence="8">
    <location>
        <begin position="468"/>
        <end position="492"/>
    </location>
</feature>
<comment type="similarity">
    <text evidence="7">Belongs to the major facilitator superfamily. Proton-dependent oligopeptide transporter (POT/PTR) (TC 2.A.17) family.</text>
</comment>
<keyword evidence="10" id="KW-1185">Reference proteome</keyword>
<feature type="transmembrane region" description="Helical" evidence="8">
    <location>
        <begin position="124"/>
        <end position="144"/>
    </location>
</feature>
<dbReference type="CDD" id="cd17346">
    <property type="entry name" value="MFS_DtpA_like"/>
    <property type="match status" value="1"/>
</dbReference>
<feature type="transmembrane region" description="Helical" evidence="8">
    <location>
        <begin position="266"/>
        <end position="284"/>
    </location>
</feature>
<organism evidence="9 10">
    <name type="scientific">Streptomyces decoyicus</name>
    <dbReference type="NCBI Taxonomy" id="249567"/>
    <lineage>
        <taxon>Bacteria</taxon>
        <taxon>Bacillati</taxon>
        <taxon>Actinomycetota</taxon>
        <taxon>Actinomycetes</taxon>
        <taxon>Kitasatosporales</taxon>
        <taxon>Streptomycetaceae</taxon>
        <taxon>Streptomyces</taxon>
    </lineage>
</organism>
<keyword evidence="3" id="KW-1003">Cell membrane</keyword>
<dbReference type="SUPFAM" id="SSF103473">
    <property type="entry name" value="MFS general substrate transporter"/>
    <property type="match status" value="1"/>
</dbReference>
<dbReference type="InterPro" id="IPR000109">
    <property type="entry name" value="POT_fam"/>
</dbReference>
<feature type="transmembrane region" description="Helical" evidence="8">
    <location>
        <begin position="165"/>
        <end position="184"/>
    </location>
</feature>
<keyword evidence="4 7" id="KW-0812">Transmembrane</keyword>
<evidence type="ECO:0000256" key="8">
    <source>
        <dbReference type="SAM" id="Phobius"/>
    </source>
</evidence>
<name>A0ABZ1FTR8_9ACTN</name>
<evidence type="ECO:0000313" key="10">
    <source>
        <dbReference type="Proteomes" id="UP001344251"/>
    </source>
</evidence>
<evidence type="ECO:0000313" key="9">
    <source>
        <dbReference type="EMBL" id="WSB73476.1"/>
    </source>
</evidence>
<evidence type="ECO:0000256" key="2">
    <source>
        <dbReference type="ARBA" id="ARBA00022448"/>
    </source>
</evidence>
<feature type="transmembrane region" description="Helical" evidence="8">
    <location>
        <begin position="441"/>
        <end position="462"/>
    </location>
</feature>
<dbReference type="InterPro" id="IPR005279">
    <property type="entry name" value="Dipep/tripep_permease"/>
</dbReference>
<keyword evidence="6 8" id="KW-0472">Membrane</keyword>
<evidence type="ECO:0000256" key="7">
    <source>
        <dbReference type="RuleBase" id="RU003755"/>
    </source>
</evidence>
<dbReference type="EMBL" id="CP109106">
    <property type="protein sequence ID" value="WSB73476.1"/>
    <property type="molecule type" value="Genomic_DNA"/>
</dbReference>